<keyword evidence="1" id="KW-0732">Signal</keyword>
<evidence type="ECO:0000313" key="4">
    <source>
        <dbReference type="Proteomes" id="UP000324479"/>
    </source>
</evidence>
<feature type="domain" description="SbsA Ig-like" evidence="2">
    <location>
        <begin position="705"/>
        <end position="808"/>
    </location>
</feature>
<comment type="caution">
    <text evidence="3">The sequence shown here is derived from an EMBL/GenBank/DDBJ whole genome shotgun (WGS) entry which is preliminary data.</text>
</comment>
<dbReference type="Pfam" id="PF13205">
    <property type="entry name" value="Big_5"/>
    <property type="match status" value="1"/>
</dbReference>
<keyword evidence="4" id="KW-1185">Reference proteome</keyword>
<dbReference type="SUPFAM" id="SSF49899">
    <property type="entry name" value="Concanavalin A-like lectins/glucanases"/>
    <property type="match status" value="1"/>
</dbReference>
<protein>
    <recommendedName>
        <fullName evidence="2">SbsA Ig-like domain-containing protein</fullName>
    </recommendedName>
</protein>
<gene>
    <name evidence="3" type="ORF">FYK55_28555</name>
</gene>
<name>A0A5M6CK76_9BACT</name>
<dbReference type="InterPro" id="IPR013320">
    <property type="entry name" value="ConA-like_dom_sf"/>
</dbReference>
<evidence type="ECO:0000259" key="2">
    <source>
        <dbReference type="Pfam" id="PF13205"/>
    </source>
</evidence>
<feature type="non-terminal residue" evidence="3">
    <location>
        <position position="1"/>
    </location>
</feature>
<sequence>YSALTYSQQENDLRIRTADGGTLTVGPDVTVRNASGSTFTTLGNGNADTIVLGTVQSDSSGGTLRVTGKTVSNQGSMRADGGTLDLNNVTGDLGDAKVSGGGTLDVAGTFTNNLGQTIDGSNLTFRGTWSGAAPITATGVSTVDLGGTWTNTSAIAVDSGSLLRLSGSWSNGGTISANASTVDLLSHGETLGSISIVDSRINLQSGYTTSELESISSGDTSAYVQPGGTLDNAGDDFVLAADGYKLYLDGGKISGGTISSSDDTKLIATSNDGTLDGVTLNADGLVQQSAIVSVTGGLNVNGLLRLERTTNNASDFYDTGLDFYGEGAELGGSGVVELYSVLTYSQQENDLRIRSVDQYPLTIGENVTVQNAPGSTYTTLGYSQTPLSIRGTIVAQSTGQTLRLTGSEVINAGTLISRPGATLSARVLSQTAPGTTEVGINGDRSSEFGRISVDGVAELDGAIRVDMSADADLTDGTEPPAVSDYQFDGDLSDSLGGPSLVSNGGTVQSGQYVFSANQGLKVENAIANPSEYSIELTFTWNSTSNWKRLISFANLADDTGLYSINGQLYFWPNAAGAAGAIQAGQEVTVLLTRDESTREVVGYVNGIWQFSFIDSSNRAVFSAANNVAWFFQDNGSEEGSGSVNRIRIFDRVIKSQSIMGFFSSGSVVGAYADESGLNLGSGLQLQLQSAGGGELEFAAVAPTNDTTAPQIQEIVPPDGGVGPRVQDLEVRFDERMDVTTLTPGNFAINGPTGAVSPEVFRVTDLGSAVTLDFRSLEPGSYTLTLAADQLTDRSGNALGAGDITSTFTIEAQTATWIAAGSGNWDDAANWQDGRVPQPGDDVVINVPANATITHRSGSTQINSLTTAGRLNLTGGRLDVIDTLQADGGITIDGGTLAGATVIGTGEISVSSNTSNRLDGVTLETNIALTDYRDFLRIDNGLELNATMTVGRQARVYFRGSQSLSGTGEVLVSQSHTDASYAQGLFLEQSFTTLVIEDGITVRGGNGAIGRSGYWGSANNVSVINRGIIAADTSGRTIEIRPDGGSFTNEGVIRADGGTLDVDGLAGNGGTLEPISGTLDLSGNYVLDQNVSGTGVTVNLRGTWDNQATIDLTSSSLTVTGNWTNNGTITTTGGSVFLNDN</sequence>
<evidence type="ECO:0000313" key="3">
    <source>
        <dbReference type="EMBL" id="KAA5535416.1"/>
    </source>
</evidence>
<organism evidence="3 4">
    <name type="scientific">Roseiconus nitratireducens</name>
    <dbReference type="NCBI Taxonomy" id="2605748"/>
    <lineage>
        <taxon>Bacteria</taxon>
        <taxon>Pseudomonadati</taxon>
        <taxon>Planctomycetota</taxon>
        <taxon>Planctomycetia</taxon>
        <taxon>Pirellulales</taxon>
        <taxon>Pirellulaceae</taxon>
        <taxon>Roseiconus</taxon>
    </lineage>
</organism>
<dbReference type="Proteomes" id="UP000324479">
    <property type="component" value="Unassembled WGS sequence"/>
</dbReference>
<accession>A0A5M6CK76</accession>
<dbReference type="InterPro" id="IPR032812">
    <property type="entry name" value="SbsA_Ig"/>
</dbReference>
<feature type="non-terminal residue" evidence="3">
    <location>
        <position position="1140"/>
    </location>
</feature>
<dbReference type="InterPro" id="IPR014755">
    <property type="entry name" value="Cu-Rt/internalin_Ig-like"/>
</dbReference>
<proteinExistence type="predicted"/>
<dbReference type="AlphaFoldDB" id="A0A5M6CK76"/>
<reference evidence="3 4" key="1">
    <citation type="submission" date="2019-08" db="EMBL/GenBank/DDBJ databases">
        <authorList>
            <person name="Dhanesh K."/>
            <person name="Kumar G."/>
            <person name="Sasikala C."/>
            <person name="Venkata Ramana C."/>
        </authorList>
    </citation>
    <scope>NUCLEOTIDE SEQUENCE [LARGE SCALE GENOMIC DNA]</scope>
    <source>
        <strain evidence="3 4">JC645</strain>
    </source>
</reference>
<dbReference type="EMBL" id="VWOX01000049">
    <property type="protein sequence ID" value="KAA5535416.1"/>
    <property type="molecule type" value="Genomic_DNA"/>
</dbReference>
<dbReference type="Gene3D" id="2.60.40.1220">
    <property type="match status" value="1"/>
</dbReference>
<dbReference type="RefSeq" id="WP_150080036.1">
    <property type="nucleotide sequence ID" value="NZ_VWOX01000049.1"/>
</dbReference>
<evidence type="ECO:0000256" key="1">
    <source>
        <dbReference type="ARBA" id="ARBA00022729"/>
    </source>
</evidence>